<evidence type="ECO:0000313" key="2">
    <source>
        <dbReference type="EMBL" id="KYG64074.1"/>
    </source>
</evidence>
<comment type="caution">
    <text evidence="2">The sequence shown here is derived from an EMBL/GenBank/DDBJ whole genome shotgun (WGS) entry which is preliminary data.</text>
</comment>
<feature type="chain" id="PRO_5007573126" evidence="1">
    <location>
        <begin position="19"/>
        <end position="187"/>
    </location>
</feature>
<dbReference type="EMBL" id="LUKE01000003">
    <property type="protein sequence ID" value="KYG64074.1"/>
    <property type="molecule type" value="Genomic_DNA"/>
</dbReference>
<organism evidence="2 3">
    <name type="scientific">Bdellovibrio bacteriovorus</name>
    <dbReference type="NCBI Taxonomy" id="959"/>
    <lineage>
        <taxon>Bacteria</taxon>
        <taxon>Pseudomonadati</taxon>
        <taxon>Bdellovibrionota</taxon>
        <taxon>Bdellovibrionia</taxon>
        <taxon>Bdellovibrionales</taxon>
        <taxon>Pseudobdellovibrionaceae</taxon>
        <taxon>Bdellovibrio</taxon>
    </lineage>
</organism>
<dbReference type="AlphaFoldDB" id="A0A150WK62"/>
<protein>
    <submittedName>
        <fullName evidence="2">Uncharacterized protein</fullName>
    </submittedName>
</protein>
<sequence length="187" mass="20630">MSKFLISIVSLFTAPAMAASISISGADYVPLLDEPGRSCASQIKDYNNKEDLNLPGITALLGTVRMSWQGPSPLFLDSMTISFTGPEIVGSRQDIVLTGEELGFLWSGDNVVPTFKRNEGRAVIPFCRFRVGGIKVQDKYKYFEGMGFITIKGRYQDGGQWKEASGDLTFRYHMSPMPRPGKSGWSL</sequence>
<dbReference type="RefSeq" id="WP_061836040.1">
    <property type="nucleotide sequence ID" value="NZ_LUKE01000003.1"/>
</dbReference>
<feature type="signal peptide" evidence="1">
    <location>
        <begin position="1"/>
        <end position="18"/>
    </location>
</feature>
<name>A0A150WK62_BDEBC</name>
<evidence type="ECO:0000256" key="1">
    <source>
        <dbReference type="SAM" id="SignalP"/>
    </source>
</evidence>
<gene>
    <name evidence="2" type="ORF">AZI86_14825</name>
</gene>
<reference evidence="2 3" key="1">
    <citation type="submission" date="2016-03" db="EMBL/GenBank/DDBJ databases">
        <authorList>
            <person name="Ploux O."/>
        </authorList>
    </citation>
    <scope>NUCLEOTIDE SEQUENCE [LARGE SCALE GENOMIC DNA]</scope>
    <source>
        <strain evidence="2 3">R0</strain>
    </source>
</reference>
<dbReference type="Proteomes" id="UP000075320">
    <property type="component" value="Unassembled WGS sequence"/>
</dbReference>
<accession>A0A150WK62</accession>
<keyword evidence="1" id="KW-0732">Signal</keyword>
<proteinExistence type="predicted"/>
<evidence type="ECO:0000313" key="3">
    <source>
        <dbReference type="Proteomes" id="UP000075320"/>
    </source>
</evidence>
<keyword evidence="3" id="KW-1185">Reference proteome</keyword>